<keyword evidence="4" id="KW-0804">Transcription</keyword>
<dbReference type="PRINTS" id="PR00039">
    <property type="entry name" value="HTHLYSR"/>
</dbReference>
<dbReference type="PANTHER" id="PTHR30537">
    <property type="entry name" value="HTH-TYPE TRANSCRIPTIONAL REGULATOR"/>
    <property type="match status" value="1"/>
</dbReference>
<dbReference type="EMBL" id="LN606600">
    <property type="protein sequence ID" value="CEF42668.1"/>
    <property type="molecule type" value="Genomic_DNA"/>
</dbReference>
<evidence type="ECO:0000256" key="4">
    <source>
        <dbReference type="ARBA" id="ARBA00023163"/>
    </source>
</evidence>
<accession>A0A0U5EXK7</accession>
<evidence type="ECO:0000259" key="5">
    <source>
        <dbReference type="PROSITE" id="PS50931"/>
    </source>
</evidence>
<comment type="similarity">
    <text evidence="1">Belongs to the LysR transcriptional regulatory family.</text>
</comment>
<organism evidence="6 7">
    <name type="scientific">Acetobacter senegalensis</name>
    <dbReference type="NCBI Taxonomy" id="446692"/>
    <lineage>
        <taxon>Bacteria</taxon>
        <taxon>Pseudomonadati</taxon>
        <taxon>Pseudomonadota</taxon>
        <taxon>Alphaproteobacteria</taxon>
        <taxon>Acetobacterales</taxon>
        <taxon>Acetobacteraceae</taxon>
        <taxon>Acetobacter</taxon>
    </lineage>
</organism>
<dbReference type="Proteomes" id="UP000056109">
    <property type="component" value="Chromosome I"/>
</dbReference>
<dbReference type="FunFam" id="1.10.10.10:FF:000001">
    <property type="entry name" value="LysR family transcriptional regulator"/>
    <property type="match status" value="1"/>
</dbReference>
<dbReference type="PROSITE" id="PS50931">
    <property type="entry name" value="HTH_LYSR"/>
    <property type="match status" value="1"/>
</dbReference>
<evidence type="ECO:0000313" key="6">
    <source>
        <dbReference type="EMBL" id="CEF42668.1"/>
    </source>
</evidence>
<dbReference type="SUPFAM" id="SSF53850">
    <property type="entry name" value="Periplasmic binding protein-like II"/>
    <property type="match status" value="1"/>
</dbReference>
<evidence type="ECO:0000313" key="7">
    <source>
        <dbReference type="Proteomes" id="UP000056109"/>
    </source>
</evidence>
<dbReference type="KEGG" id="asz:ASN_3436"/>
<dbReference type="InterPro" id="IPR036388">
    <property type="entry name" value="WH-like_DNA-bd_sf"/>
</dbReference>
<sequence>MKLKNISNVLMIVHMRDDFEGISVFLEVVEAGGFAKAAERLSLSRSAVAKTIGRIEERLGIKLFQRTTRRHNLTEEGHIYYERCVRALEEVRAGQSVLEFGRFNVRGKLKIIMPTLLGRYCVEPFLLDLASEYEELELDLRFSDLEQNLVAERFDLAVRNGLDRELPSYLNVRKIAIQNKVLCASPSYLARCGPIYTLEDIRHHDALVYWKNEQPCLWNFCDTGVTEFKLPPKWRLQFDNQEAMADAALRGMGVACLPRWLIHNHLKEGRLVPLLEKLPLASQDIYAIWPETKFMSARLSLTIDMLSDHLGKTVNFDRSLAS</sequence>
<dbReference type="Pfam" id="PF00126">
    <property type="entry name" value="HTH_1"/>
    <property type="match status" value="1"/>
</dbReference>
<protein>
    <submittedName>
        <fullName evidence="6">LysR family transcriptional regulator</fullName>
    </submittedName>
</protein>
<evidence type="ECO:0000256" key="2">
    <source>
        <dbReference type="ARBA" id="ARBA00023015"/>
    </source>
</evidence>
<dbReference type="GO" id="GO:0003700">
    <property type="term" value="F:DNA-binding transcription factor activity"/>
    <property type="evidence" value="ECO:0007669"/>
    <property type="project" value="InterPro"/>
</dbReference>
<dbReference type="GeneID" id="34784388"/>
<dbReference type="AlphaFoldDB" id="A0A0U5EXK7"/>
<evidence type="ECO:0000256" key="1">
    <source>
        <dbReference type="ARBA" id="ARBA00009437"/>
    </source>
</evidence>
<feature type="domain" description="HTH lysR-type" evidence="5">
    <location>
        <begin position="17"/>
        <end position="74"/>
    </location>
</feature>
<dbReference type="Gene3D" id="3.40.190.290">
    <property type="match status" value="1"/>
</dbReference>
<dbReference type="PATRIC" id="fig|446692.3.peg.3644"/>
<dbReference type="RefSeq" id="WP_231948274.1">
    <property type="nucleotide sequence ID" value="NZ_LN606600.1"/>
</dbReference>
<dbReference type="InterPro" id="IPR005119">
    <property type="entry name" value="LysR_subst-bd"/>
</dbReference>
<reference evidence="7" key="1">
    <citation type="submission" date="2014-09" db="EMBL/GenBank/DDBJ databases">
        <authorList>
            <person name="Illeghems K.G."/>
        </authorList>
    </citation>
    <scope>NUCLEOTIDE SEQUENCE [LARGE SCALE GENOMIC DNA]</scope>
    <source>
        <strain evidence="7">108B</strain>
    </source>
</reference>
<evidence type="ECO:0000256" key="3">
    <source>
        <dbReference type="ARBA" id="ARBA00023125"/>
    </source>
</evidence>
<dbReference type="SUPFAM" id="SSF46785">
    <property type="entry name" value="Winged helix' DNA-binding domain"/>
    <property type="match status" value="1"/>
</dbReference>
<keyword evidence="3" id="KW-0238">DNA-binding</keyword>
<dbReference type="InterPro" id="IPR058163">
    <property type="entry name" value="LysR-type_TF_proteobact-type"/>
</dbReference>
<dbReference type="InterPro" id="IPR036390">
    <property type="entry name" value="WH_DNA-bd_sf"/>
</dbReference>
<dbReference type="InterPro" id="IPR000847">
    <property type="entry name" value="LysR_HTH_N"/>
</dbReference>
<dbReference type="Gene3D" id="1.10.10.10">
    <property type="entry name" value="Winged helix-like DNA-binding domain superfamily/Winged helix DNA-binding domain"/>
    <property type="match status" value="1"/>
</dbReference>
<dbReference type="GO" id="GO:0003677">
    <property type="term" value="F:DNA binding"/>
    <property type="evidence" value="ECO:0007669"/>
    <property type="project" value="UniProtKB-KW"/>
</dbReference>
<keyword evidence="2" id="KW-0805">Transcription regulation</keyword>
<dbReference type="Pfam" id="PF03466">
    <property type="entry name" value="LysR_substrate"/>
    <property type="match status" value="1"/>
</dbReference>
<gene>
    <name evidence="6" type="primary">act</name>
    <name evidence="6" type="ORF">ASN_3436</name>
</gene>
<proteinExistence type="inferred from homology"/>
<keyword evidence="7" id="KW-1185">Reference proteome</keyword>
<name>A0A0U5EXK7_9PROT</name>
<dbReference type="PANTHER" id="PTHR30537:SF5">
    <property type="entry name" value="HTH-TYPE TRANSCRIPTIONAL ACTIVATOR TTDR-RELATED"/>
    <property type="match status" value="1"/>
</dbReference>